<gene>
    <name evidence="7" type="ORF">US31_C0017G0024</name>
</gene>
<dbReference type="PANTHER" id="PTHR43673:SF2">
    <property type="entry name" value="NITROREDUCTASE"/>
    <property type="match status" value="1"/>
</dbReference>
<dbReference type="Gene3D" id="3.40.109.10">
    <property type="entry name" value="NADH Oxidase"/>
    <property type="match status" value="1"/>
</dbReference>
<dbReference type="Proteomes" id="UP000034508">
    <property type="component" value="Unassembled WGS sequence"/>
</dbReference>
<proteinExistence type="inferred from homology"/>
<accession>A0A0G0FV05</accession>
<keyword evidence="4" id="KW-0288">FMN</keyword>
<organism evidence="7 8">
    <name type="scientific">Berkelbacteria bacterium GW2011_GWA1_36_9</name>
    <dbReference type="NCBI Taxonomy" id="1618331"/>
    <lineage>
        <taxon>Bacteria</taxon>
        <taxon>Candidatus Berkelbacteria</taxon>
    </lineage>
</organism>
<evidence type="ECO:0000256" key="2">
    <source>
        <dbReference type="ARBA" id="ARBA00007118"/>
    </source>
</evidence>
<evidence type="ECO:0000256" key="3">
    <source>
        <dbReference type="ARBA" id="ARBA00022630"/>
    </source>
</evidence>
<evidence type="ECO:0000256" key="5">
    <source>
        <dbReference type="ARBA" id="ARBA00023002"/>
    </source>
</evidence>
<reference evidence="7 8" key="1">
    <citation type="journal article" date="2015" name="Nature">
        <title>rRNA introns, odd ribosomes, and small enigmatic genomes across a large radiation of phyla.</title>
        <authorList>
            <person name="Brown C.T."/>
            <person name="Hug L.A."/>
            <person name="Thomas B.C."/>
            <person name="Sharon I."/>
            <person name="Castelle C.J."/>
            <person name="Singh A."/>
            <person name="Wilkins M.J."/>
            <person name="Williams K.H."/>
            <person name="Banfield J.F."/>
        </authorList>
    </citation>
    <scope>NUCLEOTIDE SEQUENCE [LARGE SCALE GENOMIC DNA]</scope>
</reference>
<dbReference type="Pfam" id="PF00881">
    <property type="entry name" value="Nitroreductase"/>
    <property type="match status" value="1"/>
</dbReference>
<name>A0A0G0FV05_9BACT</name>
<protein>
    <submittedName>
        <fullName evidence="7">Nitroreductase</fullName>
    </submittedName>
</protein>
<evidence type="ECO:0000256" key="4">
    <source>
        <dbReference type="ARBA" id="ARBA00022643"/>
    </source>
</evidence>
<evidence type="ECO:0000313" key="7">
    <source>
        <dbReference type="EMBL" id="KKQ17630.1"/>
    </source>
</evidence>
<feature type="domain" description="Nitroreductase" evidence="6">
    <location>
        <begin position="64"/>
        <end position="150"/>
    </location>
</feature>
<dbReference type="InterPro" id="IPR029479">
    <property type="entry name" value="Nitroreductase"/>
</dbReference>
<dbReference type="GO" id="GO:0016491">
    <property type="term" value="F:oxidoreductase activity"/>
    <property type="evidence" value="ECO:0007669"/>
    <property type="project" value="UniProtKB-KW"/>
</dbReference>
<dbReference type="SUPFAM" id="SSF55469">
    <property type="entry name" value="FMN-dependent nitroreductase-like"/>
    <property type="match status" value="1"/>
</dbReference>
<comment type="cofactor">
    <cofactor evidence="1">
        <name>FMN</name>
        <dbReference type="ChEBI" id="CHEBI:58210"/>
    </cofactor>
</comment>
<evidence type="ECO:0000259" key="6">
    <source>
        <dbReference type="Pfam" id="PF00881"/>
    </source>
</evidence>
<dbReference type="EMBL" id="LBSM01000017">
    <property type="protein sequence ID" value="KKQ17630.1"/>
    <property type="molecule type" value="Genomic_DNA"/>
</dbReference>
<evidence type="ECO:0000256" key="1">
    <source>
        <dbReference type="ARBA" id="ARBA00001917"/>
    </source>
</evidence>
<sequence length="168" mass="19295">MNLTNAINERFSCTKYLAREISNECLNKILRAGIRAPNAGNLQSFRFVVVNDEKIKEKITSACLDQRWMMQAPIFIVVCSDIKTLKEYYPARHKIYAVQDTSLAAQNMMLAAFSLNIKSCFIGSFDEKSMKRALNLKDNLEPYCVITFGYSKESKITRRKSLDIFIIK</sequence>
<comment type="similarity">
    <text evidence="2">Belongs to the nitroreductase family.</text>
</comment>
<evidence type="ECO:0000313" key="8">
    <source>
        <dbReference type="Proteomes" id="UP000034508"/>
    </source>
</evidence>
<dbReference type="AlphaFoldDB" id="A0A0G0FV05"/>
<comment type="caution">
    <text evidence="7">The sequence shown here is derived from an EMBL/GenBank/DDBJ whole genome shotgun (WGS) entry which is preliminary data.</text>
</comment>
<keyword evidence="3" id="KW-0285">Flavoprotein</keyword>
<dbReference type="InterPro" id="IPR000415">
    <property type="entry name" value="Nitroreductase-like"/>
</dbReference>
<dbReference type="PANTHER" id="PTHR43673">
    <property type="entry name" value="NAD(P)H NITROREDUCTASE YDGI-RELATED"/>
    <property type="match status" value="1"/>
</dbReference>
<keyword evidence="5" id="KW-0560">Oxidoreductase</keyword>